<keyword evidence="3" id="KW-1185">Reference proteome</keyword>
<dbReference type="AlphaFoldDB" id="X6M6F5"/>
<name>X6M6F5_RETFI</name>
<dbReference type="PANTHER" id="PTHR35170:SF1">
    <property type="entry name" value="PROTEIN DD3-3"/>
    <property type="match status" value="1"/>
</dbReference>
<dbReference type="Proteomes" id="UP000023152">
    <property type="component" value="Unassembled WGS sequence"/>
</dbReference>
<reference evidence="2 3" key="1">
    <citation type="journal article" date="2013" name="Curr. Biol.">
        <title>The Genome of the Foraminiferan Reticulomyxa filosa.</title>
        <authorList>
            <person name="Glockner G."/>
            <person name="Hulsmann N."/>
            <person name="Schleicher M."/>
            <person name="Noegel A.A."/>
            <person name="Eichinger L."/>
            <person name="Gallinger C."/>
            <person name="Pawlowski J."/>
            <person name="Sierra R."/>
            <person name="Euteneuer U."/>
            <person name="Pillet L."/>
            <person name="Moustafa A."/>
            <person name="Platzer M."/>
            <person name="Groth M."/>
            <person name="Szafranski K."/>
            <person name="Schliwa M."/>
        </authorList>
    </citation>
    <scope>NUCLEOTIDE SEQUENCE [LARGE SCALE GENOMIC DNA]</scope>
</reference>
<dbReference type="OrthoDB" id="167398at2759"/>
<sequence length="479" mass="53391">MLQGGSQTHTRQNPAGNRFGLECQEERDYYPWWNPSPFHDIAIITPDVQWCKDNIAPQSQNVQPKYQCIVSGVTPSTSIDTWLPSQNGAAANLNETSCKALSGYTWSGFSWKGEQPECVQSYYTRDNYLGNIDGSKRGGKMAGYDWVLPTVEELNSKHFCYQYKYDISDTGDSDADYSTSTDCVRMMLRLRYNMSTMDYDPYNTDYRMNQDDNQGVISPILQNPTVDVGTFAQGLRLAINTAQTGRTFQDNSHTFLVCKRPSDASWQSAKVYNVNVRGKRGNIVQTFPAIEYDFEPQIVFIQPGECIHFQWEGSNTHNNGNPGGDGQTGDDGEGREGSDRSNLVQSQAMDENYPTAYDKASTTFFDNVQCHHPLFPQTKVSSQDCQLTLGSAGFYRSVQDAKSLIAGSSGSSGVLNYLLNNVSGAFRQGIIACINEDVLTSTSKTTEFSFISTRNNNFSNRSQKLKVVITTTPEDGSLW</sequence>
<evidence type="ECO:0000256" key="1">
    <source>
        <dbReference type="SAM" id="MobiDB-lite"/>
    </source>
</evidence>
<proteinExistence type="predicted"/>
<evidence type="ECO:0000313" key="3">
    <source>
        <dbReference type="Proteomes" id="UP000023152"/>
    </source>
</evidence>
<dbReference type="InterPro" id="IPR053320">
    <property type="entry name" value="Protein_DD3-3_O-glyco"/>
</dbReference>
<evidence type="ECO:0000313" key="2">
    <source>
        <dbReference type="EMBL" id="ETO09573.1"/>
    </source>
</evidence>
<comment type="caution">
    <text evidence="2">The sequence shown here is derived from an EMBL/GenBank/DDBJ whole genome shotgun (WGS) entry which is preliminary data.</text>
</comment>
<accession>X6M6F5</accession>
<feature type="region of interest" description="Disordered" evidence="1">
    <location>
        <begin position="311"/>
        <end position="342"/>
    </location>
</feature>
<organism evidence="2 3">
    <name type="scientific">Reticulomyxa filosa</name>
    <dbReference type="NCBI Taxonomy" id="46433"/>
    <lineage>
        <taxon>Eukaryota</taxon>
        <taxon>Sar</taxon>
        <taxon>Rhizaria</taxon>
        <taxon>Retaria</taxon>
        <taxon>Foraminifera</taxon>
        <taxon>Monothalamids</taxon>
        <taxon>Reticulomyxidae</taxon>
        <taxon>Reticulomyxa</taxon>
    </lineage>
</organism>
<dbReference type="PANTHER" id="PTHR35170">
    <property type="entry name" value="PROTEIN DD3-3"/>
    <property type="match status" value="1"/>
</dbReference>
<protein>
    <submittedName>
        <fullName evidence="2">Uncharacterized protein</fullName>
    </submittedName>
</protein>
<dbReference type="EMBL" id="ASPP01023997">
    <property type="protein sequence ID" value="ETO09573.1"/>
    <property type="molecule type" value="Genomic_DNA"/>
</dbReference>
<gene>
    <name evidence="2" type="ORF">RFI_27806</name>
</gene>